<protein>
    <recommendedName>
        <fullName evidence="11">NADH dehydrogenase [ubiquinone] 1 subunit C2</fullName>
    </recommendedName>
</protein>
<dbReference type="GO" id="GO:0006120">
    <property type="term" value="P:mitochondrial electron transport, NADH to ubiquinone"/>
    <property type="evidence" value="ECO:0007669"/>
    <property type="project" value="InterPro"/>
</dbReference>
<accession>A0AAV1FW83</accession>
<evidence type="ECO:0000256" key="11">
    <source>
        <dbReference type="PIRNR" id="PIRNR017834"/>
    </source>
</evidence>
<evidence type="ECO:0000256" key="4">
    <source>
        <dbReference type="ARBA" id="ARBA00022660"/>
    </source>
</evidence>
<dbReference type="GO" id="GO:0005743">
    <property type="term" value="C:mitochondrial inner membrane"/>
    <property type="evidence" value="ECO:0007669"/>
    <property type="project" value="UniProtKB-SubCell"/>
</dbReference>
<dbReference type="PANTHER" id="PTHR13099:SF0">
    <property type="entry name" value="NADH DEHYDROGENASE [UBIQUINONE] 1 SUBUNIT C2-RELATED"/>
    <property type="match status" value="1"/>
</dbReference>
<evidence type="ECO:0000256" key="2">
    <source>
        <dbReference type="ARBA" id="ARBA00008674"/>
    </source>
</evidence>
<evidence type="ECO:0000256" key="8">
    <source>
        <dbReference type="ARBA" id="ARBA00022989"/>
    </source>
</evidence>
<dbReference type="Pfam" id="PF06374">
    <property type="entry name" value="NDUF_C2"/>
    <property type="match status" value="1"/>
</dbReference>
<dbReference type="AlphaFoldDB" id="A0AAV1FW83"/>
<evidence type="ECO:0000256" key="3">
    <source>
        <dbReference type="ARBA" id="ARBA00022448"/>
    </source>
</evidence>
<keyword evidence="4 11" id="KW-0679">Respiratory chain</keyword>
<dbReference type="PANTHER" id="PTHR13099">
    <property type="entry name" value="NADH-UBIQUINONE OXIDOREDUCTASE SUBUNIT B14.5B"/>
    <property type="match status" value="1"/>
</dbReference>
<keyword evidence="10 11" id="KW-0472">Membrane</keyword>
<dbReference type="PIRSF" id="PIRSF017834">
    <property type="entry name" value="NADH-UbQ_OxRdtase_b14.5b"/>
    <property type="match status" value="1"/>
</dbReference>
<evidence type="ECO:0000256" key="7">
    <source>
        <dbReference type="ARBA" id="ARBA00022982"/>
    </source>
</evidence>
<name>A0AAV1FW83_XYRNO</name>
<comment type="subcellular location">
    <subcellularLocation>
        <location evidence="1">Mitochondrion inner membrane</location>
        <topology evidence="1">Single-pass membrane protein</topology>
        <orientation evidence="1">Matrix side</orientation>
    </subcellularLocation>
</comment>
<keyword evidence="9 11" id="KW-0496">Mitochondrion</keyword>
<dbReference type="InterPro" id="IPR009423">
    <property type="entry name" value="NDUC2"/>
</dbReference>
<dbReference type="EMBL" id="OY660873">
    <property type="protein sequence ID" value="CAJ1065149.1"/>
    <property type="molecule type" value="Genomic_DNA"/>
</dbReference>
<keyword evidence="13" id="KW-1185">Reference proteome</keyword>
<keyword evidence="5" id="KW-0812">Transmembrane</keyword>
<reference evidence="12" key="1">
    <citation type="submission" date="2023-08" db="EMBL/GenBank/DDBJ databases">
        <authorList>
            <person name="Alioto T."/>
            <person name="Alioto T."/>
            <person name="Gomez Garrido J."/>
        </authorList>
    </citation>
    <scope>NUCLEOTIDE SEQUENCE</scope>
</reference>
<evidence type="ECO:0000256" key="5">
    <source>
        <dbReference type="ARBA" id="ARBA00022692"/>
    </source>
</evidence>
<keyword evidence="7 11" id="KW-0249">Electron transport</keyword>
<gene>
    <name evidence="12" type="ORF">XNOV1_A013988</name>
</gene>
<comment type="function">
    <text evidence="11">Accessory subunit of the mitochondrial membrane respiratory chain NADH dehydrogenase (Complex I), that is believed not to be involved in catalysis. Complex I functions in the transfer of electrons from NADH to the respiratory chain. The immediate electron acceptor for the enzyme is believed to be ubiquinone.</text>
</comment>
<evidence type="ECO:0000256" key="10">
    <source>
        <dbReference type="ARBA" id="ARBA00023136"/>
    </source>
</evidence>
<keyword evidence="3 11" id="KW-0813">Transport</keyword>
<evidence type="ECO:0000256" key="1">
    <source>
        <dbReference type="ARBA" id="ARBA00004298"/>
    </source>
</evidence>
<comment type="similarity">
    <text evidence="2 11">Belongs to the complex I NDUFC2 subunit family.</text>
</comment>
<evidence type="ECO:0000313" key="13">
    <source>
        <dbReference type="Proteomes" id="UP001178508"/>
    </source>
</evidence>
<dbReference type="Proteomes" id="UP001178508">
    <property type="component" value="Chromosome 10"/>
</dbReference>
<organism evidence="12 13">
    <name type="scientific">Xyrichtys novacula</name>
    <name type="common">Pearly razorfish</name>
    <name type="synonym">Hemipteronotus novacula</name>
    <dbReference type="NCBI Taxonomy" id="13765"/>
    <lineage>
        <taxon>Eukaryota</taxon>
        <taxon>Metazoa</taxon>
        <taxon>Chordata</taxon>
        <taxon>Craniata</taxon>
        <taxon>Vertebrata</taxon>
        <taxon>Euteleostomi</taxon>
        <taxon>Actinopterygii</taxon>
        <taxon>Neopterygii</taxon>
        <taxon>Teleostei</taxon>
        <taxon>Neoteleostei</taxon>
        <taxon>Acanthomorphata</taxon>
        <taxon>Eupercaria</taxon>
        <taxon>Labriformes</taxon>
        <taxon>Labridae</taxon>
        <taxon>Xyrichtys</taxon>
    </lineage>
</organism>
<keyword evidence="8" id="KW-1133">Transmembrane helix</keyword>
<evidence type="ECO:0000256" key="9">
    <source>
        <dbReference type="ARBA" id="ARBA00023128"/>
    </source>
</evidence>
<proteinExistence type="inferred from homology"/>
<evidence type="ECO:0000256" key="6">
    <source>
        <dbReference type="ARBA" id="ARBA00022792"/>
    </source>
</evidence>
<keyword evidence="6 11" id="KW-0999">Mitochondrion inner membrane</keyword>
<sequence length="110" mass="12743">MGFLPDEAKSLPPPGIINRNSMWLAAVGWCSALIHNAINHRPPIKAGVHRQVLLTTVGWFLGYYLTKRENYIYAKLDRDMNEYIRLHPEDFAPKEKKTFAEIVEPFHPIR</sequence>
<evidence type="ECO:0000313" key="12">
    <source>
        <dbReference type="EMBL" id="CAJ1065149.1"/>
    </source>
</evidence>